<evidence type="ECO:0000313" key="2">
    <source>
        <dbReference type="Proteomes" id="UP000000268"/>
    </source>
</evidence>
<reference evidence="1 2" key="1">
    <citation type="journal article" date="2008" name="Proc. Natl. Acad. Sci. U.S.A.">
        <title>Niche adaptation and genome expansion in the chlorophyll d-producing cyanobacterium Acaryochloris marina.</title>
        <authorList>
            <person name="Swingley W.D."/>
            <person name="Chen M."/>
            <person name="Cheung P.C."/>
            <person name="Conrad A.L."/>
            <person name="Dejesa L.C."/>
            <person name="Hao J."/>
            <person name="Honchak B.M."/>
            <person name="Karbach L.E."/>
            <person name="Kurdoglu A."/>
            <person name="Lahiri S."/>
            <person name="Mastrian S.D."/>
            <person name="Miyashita H."/>
            <person name="Page L."/>
            <person name="Ramakrishna P."/>
            <person name="Satoh S."/>
            <person name="Sattley W.M."/>
            <person name="Shimada Y."/>
            <person name="Taylor H.L."/>
            <person name="Tomo T."/>
            <person name="Tsuchiya T."/>
            <person name="Wang Z.T."/>
            <person name="Raymond J."/>
            <person name="Mimuro M."/>
            <person name="Blankenship R.E."/>
            <person name="Touchman J.W."/>
        </authorList>
    </citation>
    <scope>NUCLEOTIDE SEQUENCE [LARGE SCALE GENOMIC DNA]</scope>
    <source>
        <strain evidence="2">MBIC 11017</strain>
    </source>
</reference>
<evidence type="ECO:0000313" key="1">
    <source>
        <dbReference type="EMBL" id="ABW27107.1"/>
    </source>
</evidence>
<protein>
    <submittedName>
        <fullName evidence="1">Uncharacterized protein</fullName>
    </submittedName>
</protein>
<proteinExistence type="predicted"/>
<dbReference type="EMBL" id="CP000828">
    <property type="protein sequence ID" value="ABW27107.1"/>
    <property type="molecule type" value="Genomic_DNA"/>
</dbReference>
<dbReference type="KEGG" id="amr:AM1_2092"/>
<gene>
    <name evidence="1" type="ordered locus">AM1_2092</name>
</gene>
<dbReference type="AlphaFoldDB" id="B0BYU1"/>
<organism evidence="1 2">
    <name type="scientific">Acaryochloris marina (strain MBIC 11017)</name>
    <dbReference type="NCBI Taxonomy" id="329726"/>
    <lineage>
        <taxon>Bacteria</taxon>
        <taxon>Bacillati</taxon>
        <taxon>Cyanobacteriota</taxon>
        <taxon>Cyanophyceae</taxon>
        <taxon>Acaryochloridales</taxon>
        <taxon>Acaryochloridaceae</taxon>
        <taxon>Acaryochloris</taxon>
    </lineage>
</organism>
<sequence length="39" mass="4239">MGQALPKSMALGPTQTLKWHNRIARLGVGHLQKVRGVMG</sequence>
<accession>B0BYU1</accession>
<keyword evidence="2" id="KW-1185">Reference proteome</keyword>
<name>B0BYU1_ACAM1</name>
<dbReference type="STRING" id="329726.AM1_2092"/>
<dbReference type="Proteomes" id="UP000000268">
    <property type="component" value="Chromosome"/>
</dbReference>
<dbReference type="HOGENOM" id="CLU_3302974_0_0_3"/>